<comment type="caution">
    <text evidence="1">The sequence shown here is derived from an EMBL/GenBank/DDBJ whole genome shotgun (WGS) entry which is preliminary data.</text>
</comment>
<accession>R7ZS51</accession>
<evidence type="ECO:0000313" key="1">
    <source>
        <dbReference type="EMBL" id="EON76829.1"/>
    </source>
</evidence>
<name>R7ZS51_9BACT</name>
<dbReference type="STRING" id="1232681.ADIS_2700"/>
<gene>
    <name evidence="1" type="ORF">ADIS_2700</name>
</gene>
<dbReference type="Proteomes" id="UP000013909">
    <property type="component" value="Unassembled WGS sequence"/>
</dbReference>
<reference evidence="1 2" key="1">
    <citation type="submission" date="2013-02" db="EMBL/GenBank/DDBJ databases">
        <title>A novel strain isolated from Lonar lake, Maharashtra, India.</title>
        <authorList>
            <person name="Singh A."/>
        </authorList>
    </citation>
    <scope>NUCLEOTIDE SEQUENCE [LARGE SCALE GENOMIC DNA]</scope>
    <source>
        <strain evidence="1 2">AK24</strain>
    </source>
</reference>
<dbReference type="EMBL" id="AQHR01000073">
    <property type="protein sequence ID" value="EON76829.1"/>
    <property type="molecule type" value="Genomic_DNA"/>
</dbReference>
<evidence type="ECO:0000313" key="2">
    <source>
        <dbReference type="Proteomes" id="UP000013909"/>
    </source>
</evidence>
<organism evidence="1 2">
    <name type="scientific">Lunatimonas lonarensis</name>
    <dbReference type="NCBI Taxonomy" id="1232681"/>
    <lineage>
        <taxon>Bacteria</taxon>
        <taxon>Pseudomonadati</taxon>
        <taxon>Bacteroidota</taxon>
        <taxon>Cytophagia</taxon>
        <taxon>Cytophagales</taxon>
        <taxon>Cyclobacteriaceae</taxon>
    </lineage>
</organism>
<dbReference type="AlphaFoldDB" id="R7ZS51"/>
<keyword evidence="2" id="KW-1185">Reference proteome</keyword>
<proteinExistence type="predicted"/>
<protein>
    <submittedName>
        <fullName evidence="1">Uncharacterized protein</fullName>
    </submittedName>
</protein>
<sequence length="40" mass="4898">MRNTRSGRVWAFESNEKPRSKMAKKRRAVYRFIKGSKYEF</sequence>